<evidence type="ECO:0000313" key="3">
    <source>
        <dbReference type="Proteomes" id="UP000465035"/>
    </source>
</evidence>
<dbReference type="Proteomes" id="UP000465035">
    <property type="component" value="Chromosome"/>
</dbReference>
<dbReference type="SMR" id="A0A6P1E1L2"/>
<dbReference type="GO" id="GO:0016747">
    <property type="term" value="F:acyltransferase activity, transferring groups other than amino-acyl groups"/>
    <property type="evidence" value="ECO:0007669"/>
    <property type="project" value="InterPro"/>
</dbReference>
<keyword evidence="2" id="KW-0808">Transferase</keyword>
<dbReference type="AlphaFoldDB" id="A0A6P1E1L2"/>
<dbReference type="Gene3D" id="3.40.630.30">
    <property type="match status" value="1"/>
</dbReference>
<dbReference type="InterPro" id="IPR016181">
    <property type="entry name" value="Acyl_CoA_acyltransferase"/>
</dbReference>
<dbReference type="SUPFAM" id="SSF55729">
    <property type="entry name" value="Acyl-CoA N-acyltransferases (Nat)"/>
    <property type="match status" value="1"/>
</dbReference>
<gene>
    <name evidence="2" type="ORF">GQR93_02575</name>
</gene>
<dbReference type="Pfam" id="PF13673">
    <property type="entry name" value="Acetyltransf_10"/>
    <property type="match status" value="1"/>
</dbReference>
<dbReference type="RefSeq" id="WP_003552062.1">
    <property type="nucleotide sequence ID" value="NZ_CABKOL010000106.1"/>
</dbReference>
<reference evidence="2 3" key="1">
    <citation type="submission" date="2019-12" db="EMBL/GenBank/DDBJ databases">
        <title>Lactobacillus hilgardii FLUB.</title>
        <authorList>
            <person name="Gustaw K."/>
        </authorList>
    </citation>
    <scope>NUCLEOTIDE SEQUENCE [LARGE SCALE GENOMIC DNA]</scope>
    <source>
        <strain evidence="2 3">FLUB</strain>
    </source>
</reference>
<dbReference type="InterPro" id="IPR000182">
    <property type="entry name" value="GNAT_dom"/>
</dbReference>
<sequence>MVEVKKTNQLNRVYQDAQAIRKSVFVKEQGIDETLEFDGTDGDATHYVAYDQHRPVATARATVTGEGVHIQRVATLKMYRHKGFAKQLLEAILNDPKYKGETNFYLGAQETAKGLYETLGFKQYGDPFMEVGIKHVNMKKSVRN</sequence>
<name>A0A6P1E1L2_LENHI</name>
<evidence type="ECO:0000313" key="2">
    <source>
        <dbReference type="EMBL" id="QHB51186.1"/>
    </source>
</evidence>
<dbReference type="CDD" id="cd04301">
    <property type="entry name" value="NAT_SF"/>
    <property type="match status" value="1"/>
</dbReference>
<dbReference type="PROSITE" id="PS51186">
    <property type="entry name" value="GNAT"/>
    <property type="match status" value="1"/>
</dbReference>
<protein>
    <submittedName>
        <fullName evidence="2">GNAT family N-acetyltransferase</fullName>
    </submittedName>
</protein>
<proteinExistence type="predicted"/>
<feature type="domain" description="N-acetyltransferase" evidence="1">
    <location>
        <begin position="2"/>
        <end position="143"/>
    </location>
</feature>
<evidence type="ECO:0000259" key="1">
    <source>
        <dbReference type="PROSITE" id="PS51186"/>
    </source>
</evidence>
<dbReference type="EMBL" id="CP047121">
    <property type="protein sequence ID" value="QHB51186.1"/>
    <property type="molecule type" value="Genomic_DNA"/>
</dbReference>
<dbReference type="GeneID" id="69057243"/>
<organism evidence="2 3">
    <name type="scientific">Lentilactobacillus hilgardii</name>
    <name type="common">Lactobacillus hilgardii</name>
    <dbReference type="NCBI Taxonomy" id="1588"/>
    <lineage>
        <taxon>Bacteria</taxon>
        <taxon>Bacillati</taxon>
        <taxon>Bacillota</taxon>
        <taxon>Bacilli</taxon>
        <taxon>Lactobacillales</taxon>
        <taxon>Lactobacillaceae</taxon>
        <taxon>Lentilactobacillus</taxon>
    </lineage>
</organism>
<accession>A0A6P1E1L2</accession>